<dbReference type="Proteomes" id="UP000499080">
    <property type="component" value="Unassembled WGS sequence"/>
</dbReference>
<name>A0A4Y2MTI8_ARAVE</name>
<gene>
    <name evidence="1" type="ORF">AVEN_206382_1</name>
</gene>
<accession>A0A4Y2MTI8</accession>
<organism evidence="1 2">
    <name type="scientific">Araneus ventricosus</name>
    <name type="common">Orbweaver spider</name>
    <name type="synonym">Epeira ventricosa</name>
    <dbReference type="NCBI Taxonomy" id="182803"/>
    <lineage>
        <taxon>Eukaryota</taxon>
        <taxon>Metazoa</taxon>
        <taxon>Ecdysozoa</taxon>
        <taxon>Arthropoda</taxon>
        <taxon>Chelicerata</taxon>
        <taxon>Arachnida</taxon>
        <taxon>Araneae</taxon>
        <taxon>Araneomorphae</taxon>
        <taxon>Entelegynae</taxon>
        <taxon>Araneoidea</taxon>
        <taxon>Araneidae</taxon>
        <taxon>Araneus</taxon>
    </lineage>
</organism>
<proteinExistence type="predicted"/>
<evidence type="ECO:0000313" key="2">
    <source>
        <dbReference type="Proteomes" id="UP000499080"/>
    </source>
</evidence>
<evidence type="ECO:0000313" key="1">
    <source>
        <dbReference type="EMBL" id="GBN30481.1"/>
    </source>
</evidence>
<comment type="caution">
    <text evidence="1">The sequence shown here is derived from an EMBL/GenBank/DDBJ whole genome shotgun (WGS) entry which is preliminary data.</text>
</comment>
<dbReference type="AlphaFoldDB" id="A0A4Y2MTI8"/>
<reference evidence="1 2" key="1">
    <citation type="journal article" date="2019" name="Sci. Rep.">
        <title>Orb-weaving spider Araneus ventricosus genome elucidates the spidroin gene catalogue.</title>
        <authorList>
            <person name="Kono N."/>
            <person name="Nakamura H."/>
            <person name="Ohtoshi R."/>
            <person name="Moran D.A.P."/>
            <person name="Shinohara A."/>
            <person name="Yoshida Y."/>
            <person name="Fujiwara M."/>
            <person name="Mori M."/>
            <person name="Tomita M."/>
            <person name="Arakawa K."/>
        </authorList>
    </citation>
    <scope>NUCLEOTIDE SEQUENCE [LARGE SCALE GENOMIC DNA]</scope>
</reference>
<keyword evidence="2" id="KW-1185">Reference proteome</keyword>
<dbReference type="EMBL" id="BGPR01007922">
    <property type="protein sequence ID" value="GBN30481.1"/>
    <property type="molecule type" value="Genomic_DNA"/>
</dbReference>
<protein>
    <submittedName>
        <fullName evidence="1">Uncharacterized protein</fullName>
    </submittedName>
</protein>
<sequence length="91" mass="10165">MKKMDIAQRKEKVKQDSTFRGLMREKNINLDEKDGVPAVPSDVSDDSLYIWMLPSTTSVVILACLLAPAHASTFATDLTSAFSGFSYWTYL</sequence>